<organism evidence="3 4">
    <name type="scientific">Variovorax boronicumulans</name>
    <dbReference type="NCBI Taxonomy" id="436515"/>
    <lineage>
        <taxon>Bacteria</taxon>
        <taxon>Pseudomonadati</taxon>
        <taxon>Pseudomonadota</taxon>
        <taxon>Betaproteobacteria</taxon>
        <taxon>Burkholderiales</taxon>
        <taxon>Comamonadaceae</taxon>
        <taxon>Variovorax</taxon>
    </lineage>
</organism>
<dbReference type="InterPro" id="IPR023346">
    <property type="entry name" value="Lysozyme-like_dom_sf"/>
</dbReference>
<evidence type="ECO:0000313" key="4">
    <source>
        <dbReference type="Proteomes" id="UP001242045"/>
    </source>
</evidence>
<feature type="domain" description="Transglycosylase SLT" evidence="2">
    <location>
        <begin position="38"/>
        <end position="133"/>
    </location>
</feature>
<gene>
    <name evidence="3" type="ORF">J2W31_006511</name>
</gene>
<name>A0AAW8D4N1_9BURK</name>
<sequence length="157" mass="17424">MNRISLIAFSGAIATAAAHAQPALNARPETVHTPNTCLLQAASYHGVNPLILRAIVYHESRDNPNLVLRNTNGTEDLGLAGLNTVHLAELARYGIRREQLLDGCVNMYVAAWHLRKQVSQYGNTWTAVGSYHSKTPVHRDRYAKQIYDVLLAWRAVP</sequence>
<dbReference type="Proteomes" id="UP001242045">
    <property type="component" value="Unassembled WGS sequence"/>
</dbReference>
<comment type="caution">
    <text evidence="3">The sequence shown here is derived from an EMBL/GenBank/DDBJ whole genome shotgun (WGS) entry which is preliminary data.</text>
</comment>
<protein>
    <submittedName>
        <fullName evidence="3">Soluble lytic murein transglycosylase-like protein</fullName>
    </submittedName>
</protein>
<feature type="signal peptide" evidence="1">
    <location>
        <begin position="1"/>
        <end position="20"/>
    </location>
</feature>
<dbReference type="SUPFAM" id="SSF53955">
    <property type="entry name" value="Lysozyme-like"/>
    <property type="match status" value="1"/>
</dbReference>
<dbReference type="Gene3D" id="1.10.530.10">
    <property type="match status" value="1"/>
</dbReference>
<dbReference type="EMBL" id="JAUSRD010000027">
    <property type="protein sequence ID" value="MDP9897367.1"/>
    <property type="molecule type" value="Genomic_DNA"/>
</dbReference>
<dbReference type="Pfam" id="PF01464">
    <property type="entry name" value="SLT"/>
    <property type="match status" value="1"/>
</dbReference>
<reference evidence="3" key="1">
    <citation type="submission" date="2023-07" db="EMBL/GenBank/DDBJ databases">
        <title>Sorghum-associated microbial communities from plants grown in Nebraska, USA.</title>
        <authorList>
            <person name="Schachtman D."/>
        </authorList>
    </citation>
    <scope>NUCLEOTIDE SEQUENCE</scope>
    <source>
        <strain evidence="3">DS3754</strain>
    </source>
</reference>
<dbReference type="CDD" id="cd13400">
    <property type="entry name" value="LT_IagB-like"/>
    <property type="match status" value="1"/>
</dbReference>
<proteinExistence type="predicted"/>
<evidence type="ECO:0000256" key="1">
    <source>
        <dbReference type="SAM" id="SignalP"/>
    </source>
</evidence>
<evidence type="ECO:0000259" key="2">
    <source>
        <dbReference type="Pfam" id="PF01464"/>
    </source>
</evidence>
<evidence type="ECO:0000313" key="3">
    <source>
        <dbReference type="EMBL" id="MDP9897367.1"/>
    </source>
</evidence>
<dbReference type="InterPro" id="IPR008258">
    <property type="entry name" value="Transglycosylase_SLT_dom_1"/>
</dbReference>
<feature type="chain" id="PRO_5043723408" evidence="1">
    <location>
        <begin position="21"/>
        <end position="157"/>
    </location>
</feature>
<keyword evidence="1" id="KW-0732">Signal</keyword>
<dbReference type="AlphaFoldDB" id="A0AAW8D4N1"/>
<accession>A0AAW8D4N1</accession>